<dbReference type="InterPro" id="IPR050925">
    <property type="entry name" value="Rhomboid_protease_S54"/>
</dbReference>
<evidence type="ECO:0000313" key="10">
    <source>
        <dbReference type="Proteomes" id="UP001204000"/>
    </source>
</evidence>
<keyword evidence="9" id="KW-0645">Protease</keyword>
<accession>A0ABT1G255</accession>
<feature type="transmembrane region" description="Helical" evidence="7">
    <location>
        <begin position="21"/>
        <end position="40"/>
    </location>
</feature>
<evidence type="ECO:0000259" key="8">
    <source>
        <dbReference type="Pfam" id="PF01694"/>
    </source>
</evidence>
<dbReference type="PANTHER" id="PTHR43731">
    <property type="entry name" value="RHOMBOID PROTEASE"/>
    <property type="match status" value="1"/>
</dbReference>
<evidence type="ECO:0000256" key="3">
    <source>
        <dbReference type="ARBA" id="ARBA00022692"/>
    </source>
</evidence>
<reference evidence="9" key="1">
    <citation type="submission" date="2022-05" db="EMBL/GenBank/DDBJ databases">
        <title>Corynebacterium sp. TA-R-1 sp. nov., isolated from human feces.</title>
        <authorList>
            <person name="Shamsuzzaman M."/>
            <person name="Dahal R.H."/>
        </authorList>
    </citation>
    <scope>NUCLEOTIDE SEQUENCE</scope>
    <source>
        <strain evidence="9">TA-R-1</strain>
    </source>
</reference>
<comment type="subcellular location">
    <subcellularLocation>
        <location evidence="1">Membrane</location>
        <topology evidence="1">Multi-pass membrane protein</topology>
    </subcellularLocation>
</comment>
<dbReference type="Gene3D" id="1.20.1540.10">
    <property type="entry name" value="Rhomboid-like"/>
    <property type="match status" value="1"/>
</dbReference>
<dbReference type="InterPro" id="IPR035952">
    <property type="entry name" value="Rhomboid-like_sf"/>
</dbReference>
<feature type="transmembrane region" description="Helical" evidence="7">
    <location>
        <begin position="162"/>
        <end position="182"/>
    </location>
</feature>
<keyword evidence="5 7" id="KW-1133">Transmembrane helix</keyword>
<dbReference type="EMBL" id="JAMFTQ010000009">
    <property type="protein sequence ID" value="MCP1388099.1"/>
    <property type="molecule type" value="Genomic_DNA"/>
</dbReference>
<evidence type="ECO:0000256" key="6">
    <source>
        <dbReference type="ARBA" id="ARBA00023136"/>
    </source>
</evidence>
<keyword evidence="6 7" id="KW-0472">Membrane</keyword>
<keyword evidence="10" id="KW-1185">Reference proteome</keyword>
<dbReference type="SUPFAM" id="SSF144091">
    <property type="entry name" value="Rhomboid-like"/>
    <property type="match status" value="1"/>
</dbReference>
<evidence type="ECO:0000256" key="2">
    <source>
        <dbReference type="ARBA" id="ARBA00009045"/>
    </source>
</evidence>
<feature type="domain" description="Peptidase S54 rhomboid" evidence="8">
    <location>
        <begin position="69"/>
        <end position="196"/>
    </location>
</feature>
<evidence type="ECO:0000256" key="4">
    <source>
        <dbReference type="ARBA" id="ARBA00022801"/>
    </source>
</evidence>
<protein>
    <submittedName>
        <fullName evidence="9">Rhomboid family intramembrane serine protease</fullName>
    </submittedName>
</protein>
<dbReference type="Pfam" id="PF01694">
    <property type="entry name" value="Rhomboid"/>
    <property type="match status" value="1"/>
</dbReference>
<dbReference type="InterPro" id="IPR022764">
    <property type="entry name" value="Peptidase_S54_rhomboid_dom"/>
</dbReference>
<dbReference type="GO" id="GO:0008233">
    <property type="term" value="F:peptidase activity"/>
    <property type="evidence" value="ECO:0007669"/>
    <property type="project" value="UniProtKB-KW"/>
</dbReference>
<feature type="transmembrane region" description="Helical" evidence="7">
    <location>
        <begin position="202"/>
        <end position="223"/>
    </location>
</feature>
<feature type="transmembrane region" description="Helical" evidence="7">
    <location>
        <begin position="108"/>
        <end position="127"/>
    </location>
</feature>
<evidence type="ECO:0000313" key="9">
    <source>
        <dbReference type="EMBL" id="MCP1388099.1"/>
    </source>
</evidence>
<keyword evidence="4" id="KW-0378">Hydrolase</keyword>
<dbReference type="RefSeq" id="WP_253578247.1">
    <property type="nucleotide sequence ID" value="NZ_JAMFTQ010000009.1"/>
</dbReference>
<feature type="transmembrane region" description="Helical" evidence="7">
    <location>
        <begin position="76"/>
        <end position="96"/>
    </location>
</feature>
<name>A0ABT1G255_9CORY</name>
<evidence type="ECO:0000256" key="7">
    <source>
        <dbReference type="SAM" id="Phobius"/>
    </source>
</evidence>
<organism evidence="9 10">
    <name type="scientific">Corynebacterium stercoris</name>
    <dbReference type="NCBI Taxonomy" id="2943490"/>
    <lineage>
        <taxon>Bacteria</taxon>
        <taxon>Bacillati</taxon>
        <taxon>Actinomycetota</taxon>
        <taxon>Actinomycetes</taxon>
        <taxon>Mycobacteriales</taxon>
        <taxon>Corynebacteriaceae</taxon>
        <taxon>Corynebacterium</taxon>
    </lineage>
</organism>
<dbReference type="PANTHER" id="PTHR43731:SF14">
    <property type="entry name" value="PRESENILIN-ASSOCIATED RHOMBOID-LIKE PROTEIN, MITOCHONDRIAL"/>
    <property type="match status" value="1"/>
</dbReference>
<evidence type="ECO:0000256" key="5">
    <source>
        <dbReference type="ARBA" id="ARBA00022989"/>
    </source>
</evidence>
<comment type="similarity">
    <text evidence="2">Belongs to the peptidase S54 family.</text>
</comment>
<dbReference type="GO" id="GO:0006508">
    <property type="term" value="P:proteolysis"/>
    <property type="evidence" value="ECO:0007669"/>
    <property type="project" value="UniProtKB-KW"/>
</dbReference>
<dbReference type="Proteomes" id="UP001204000">
    <property type="component" value="Unassembled WGS sequence"/>
</dbReference>
<sequence length="231" mass="24153">MAARYSRPDSVIRASLRGAPVTGAIAAICVAVFAIMALQARSLTDVAWASPLGEAMILWGPLVEGLGYLRPLTAGFMHLDITHLFLNMMMLIFVGAEVERYVGSGPYAVAYLASVLGSSAAVLAFNFTVPTAGASGALYALMAMLVAIALRRSVDLRAPIALILVNIAYTLMAANVSFWGHAGGLVFGALMGWFLTSASVKVRWAGALAGLVLGAVAVWVLTIPSTTMYGL</sequence>
<feature type="transmembrane region" description="Helical" evidence="7">
    <location>
        <begin position="133"/>
        <end position="150"/>
    </location>
</feature>
<evidence type="ECO:0000256" key="1">
    <source>
        <dbReference type="ARBA" id="ARBA00004141"/>
    </source>
</evidence>
<gene>
    <name evidence="9" type="ORF">M5J20_07845</name>
</gene>
<keyword evidence="3 7" id="KW-0812">Transmembrane</keyword>
<proteinExistence type="inferred from homology"/>
<comment type="caution">
    <text evidence="9">The sequence shown here is derived from an EMBL/GenBank/DDBJ whole genome shotgun (WGS) entry which is preliminary data.</text>
</comment>